<protein>
    <submittedName>
        <fullName evidence="1">Uncharacterized protein</fullName>
    </submittedName>
</protein>
<dbReference type="EMBL" id="GBRH01211324">
    <property type="protein sequence ID" value="JAD86571.1"/>
    <property type="molecule type" value="Transcribed_RNA"/>
</dbReference>
<sequence>MYTLCIFGIMFKPTTKEKKTGSWASLANIGPLP</sequence>
<evidence type="ECO:0000313" key="1">
    <source>
        <dbReference type="EMBL" id="JAD86571.1"/>
    </source>
</evidence>
<dbReference type="AlphaFoldDB" id="A0A0A9DFI7"/>
<organism evidence="1">
    <name type="scientific">Arundo donax</name>
    <name type="common">Giant reed</name>
    <name type="synonym">Donax arundinaceus</name>
    <dbReference type="NCBI Taxonomy" id="35708"/>
    <lineage>
        <taxon>Eukaryota</taxon>
        <taxon>Viridiplantae</taxon>
        <taxon>Streptophyta</taxon>
        <taxon>Embryophyta</taxon>
        <taxon>Tracheophyta</taxon>
        <taxon>Spermatophyta</taxon>
        <taxon>Magnoliopsida</taxon>
        <taxon>Liliopsida</taxon>
        <taxon>Poales</taxon>
        <taxon>Poaceae</taxon>
        <taxon>PACMAD clade</taxon>
        <taxon>Arundinoideae</taxon>
        <taxon>Arundineae</taxon>
        <taxon>Arundo</taxon>
    </lineage>
</organism>
<proteinExistence type="predicted"/>
<accession>A0A0A9DFI7</accession>
<reference evidence="1" key="1">
    <citation type="submission" date="2014-09" db="EMBL/GenBank/DDBJ databases">
        <authorList>
            <person name="Magalhaes I.L.F."/>
            <person name="Oliveira U."/>
            <person name="Santos F.R."/>
            <person name="Vidigal T.H.D.A."/>
            <person name="Brescovit A.D."/>
            <person name="Santos A.J."/>
        </authorList>
    </citation>
    <scope>NUCLEOTIDE SEQUENCE</scope>
    <source>
        <tissue evidence="1">Shoot tissue taken approximately 20 cm above the soil surface</tissue>
    </source>
</reference>
<reference evidence="1" key="2">
    <citation type="journal article" date="2015" name="Data Brief">
        <title>Shoot transcriptome of the giant reed, Arundo donax.</title>
        <authorList>
            <person name="Barrero R.A."/>
            <person name="Guerrero F.D."/>
            <person name="Moolhuijzen P."/>
            <person name="Goolsby J.A."/>
            <person name="Tidwell J."/>
            <person name="Bellgard S.E."/>
            <person name="Bellgard M.I."/>
        </authorList>
    </citation>
    <scope>NUCLEOTIDE SEQUENCE</scope>
    <source>
        <tissue evidence="1">Shoot tissue taken approximately 20 cm above the soil surface</tissue>
    </source>
</reference>
<name>A0A0A9DFI7_ARUDO</name>